<evidence type="ECO:0000313" key="2">
    <source>
        <dbReference type="EMBL" id="KGO94967.1"/>
    </source>
</evidence>
<comment type="caution">
    <text evidence="2">The sequence shown here is derived from an EMBL/GenBank/DDBJ whole genome shotgun (WGS) entry which is preliminary data.</text>
</comment>
<dbReference type="OrthoDB" id="1451701at2"/>
<sequence length="166" mass="19432">MKKSLFLYLFIFALLINVFTYMYFTNAQKYEAERVIKMQEKVKKVRDSIKVAGNERKISDYFSIENDNNARDYFKDQDIDALAIRVRDGLYAQNANPKGNPLVGYPAMDGRPFTIAKIKILNHRWIIVDFSNGIRWGEAVIKYFVEDDGKITYEPVETTLFNFVPY</sequence>
<proteinExistence type="predicted"/>
<dbReference type="STRING" id="1121898.GCA_000422725_00934"/>
<gene>
    <name evidence="2" type="ORF">Q766_02310</name>
</gene>
<keyword evidence="3" id="KW-1185">Reference proteome</keyword>
<keyword evidence="1" id="KW-1133">Transmembrane helix</keyword>
<keyword evidence="1" id="KW-0472">Membrane</keyword>
<dbReference type="AlphaFoldDB" id="A0A0A2MQK4"/>
<dbReference type="RefSeq" id="WP_026992347.1">
    <property type="nucleotide sequence ID" value="NZ_JRLY01000001.1"/>
</dbReference>
<reference evidence="2 3" key="1">
    <citation type="submission" date="2013-09" db="EMBL/GenBank/DDBJ databases">
        <authorList>
            <person name="Zeng Z."/>
            <person name="Chen C."/>
        </authorList>
    </citation>
    <scope>NUCLEOTIDE SEQUENCE [LARGE SCALE GENOMIC DNA]</scope>
    <source>
        <strain evidence="2 3">WB 4.1-42</strain>
    </source>
</reference>
<keyword evidence="1" id="KW-0812">Transmembrane</keyword>
<dbReference type="Proteomes" id="UP000030111">
    <property type="component" value="Unassembled WGS sequence"/>
</dbReference>
<evidence type="ECO:0000313" key="3">
    <source>
        <dbReference type="Proteomes" id="UP000030111"/>
    </source>
</evidence>
<name>A0A0A2MQK4_9FLAO</name>
<accession>A0A0A2MQK4</accession>
<dbReference type="EMBL" id="JRLY01000001">
    <property type="protein sequence ID" value="KGO94967.1"/>
    <property type="molecule type" value="Genomic_DNA"/>
</dbReference>
<dbReference type="eggNOG" id="ENOG5032S0H">
    <property type="taxonomic scope" value="Bacteria"/>
</dbReference>
<protein>
    <recommendedName>
        <fullName evidence="4">Hydrolase</fullName>
    </recommendedName>
</protein>
<evidence type="ECO:0008006" key="4">
    <source>
        <dbReference type="Google" id="ProtNLM"/>
    </source>
</evidence>
<organism evidence="2 3">
    <name type="scientific">Flavobacterium subsaxonicum WB 4.1-42 = DSM 21790</name>
    <dbReference type="NCBI Taxonomy" id="1121898"/>
    <lineage>
        <taxon>Bacteria</taxon>
        <taxon>Pseudomonadati</taxon>
        <taxon>Bacteroidota</taxon>
        <taxon>Flavobacteriia</taxon>
        <taxon>Flavobacteriales</taxon>
        <taxon>Flavobacteriaceae</taxon>
        <taxon>Flavobacterium</taxon>
    </lineage>
</organism>
<feature type="transmembrane region" description="Helical" evidence="1">
    <location>
        <begin position="6"/>
        <end position="24"/>
    </location>
</feature>
<evidence type="ECO:0000256" key="1">
    <source>
        <dbReference type="SAM" id="Phobius"/>
    </source>
</evidence>